<evidence type="ECO:0000313" key="3">
    <source>
        <dbReference type="Proteomes" id="UP000006322"/>
    </source>
</evidence>
<dbReference type="AlphaFoldDB" id="K6YE86"/>
<name>K6YE86_9ALTE</name>
<keyword evidence="1" id="KW-0812">Transmembrane</keyword>
<dbReference type="RefSeq" id="WP_007102864.1">
    <property type="nucleotide sequence ID" value="NZ_BAER01000007.1"/>
</dbReference>
<keyword evidence="1" id="KW-0472">Membrane</keyword>
<organism evidence="2 3">
    <name type="scientific">Paraglaciecola polaris LMG 21857</name>
    <dbReference type="NCBI Taxonomy" id="1129793"/>
    <lineage>
        <taxon>Bacteria</taxon>
        <taxon>Pseudomonadati</taxon>
        <taxon>Pseudomonadota</taxon>
        <taxon>Gammaproteobacteria</taxon>
        <taxon>Alteromonadales</taxon>
        <taxon>Alteromonadaceae</taxon>
        <taxon>Paraglaciecola</taxon>
    </lineage>
</organism>
<gene>
    <name evidence="2" type="ORF">GPLA_0133</name>
</gene>
<proteinExistence type="predicted"/>
<reference evidence="3" key="1">
    <citation type="journal article" date="2014" name="Environ. Microbiol.">
        <title>Comparative genomics of the marine bacterial genus Glaciecola reveals the high degree of genomic diversity and genomic characteristic for cold adaptation.</title>
        <authorList>
            <person name="Qin Q.L."/>
            <person name="Xie B.B."/>
            <person name="Yu Y."/>
            <person name="Shu Y.L."/>
            <person name="Rong J.C."/>
            <person name="Zhang Y.J."/>
            <person name="Zhao D.L."/>
            <person name="Chen X.L."/>
            <person name="Zhang X.Y."/>
            <person name="Chen B."/>
            <person name="Zhou B.C."/>
            <person name="Zhang Y.Z."/>
        </authorList>
    </citation>
    <scope>NUCLEOTIDE SEQUENCE [LARGE SCALE GENOMIC DNA]</scope>
    <source>
        <strain evidence="3">LMG 21857</strain>
    </source>
</reference>
<sequence length="49" mass="5989">MTKQKQGENVNKLNFPRLFKTDCPRCLRMRYIIIWGILMGLMYFGFWTE</sequence>
<accession>K6YE86</accession>
<keyword evidence="3" id="KW-1185">Reference proteome</keyword>
<comment type="caution">
    <text evidence="2">The sequence shown here is derived from an EMBL/GenBank/DDBJ whole genome shotgun (WGS) entry which is preliminary data.</text>
</comment>
<dbReference type="EMBL" id="BAER01000007">
    <property type="protein sequence ID" value="GAC31054.1"/>
    <property type="molecule type" value="Genomic_DNA"/>
</dbReference>
<keyword evidence="1" id="KW-1133">Transmembrane helix</keyword>
<feature type="transmembrane region" description="Helical" evidence="1">
    <location>
        <begin position="27"/>
        <end position="46"/>
    </location>
</feature>
<evidence type="ECO:0000256" key="1">
    <source>
        <dbReference type="SAM" id="Phobius"/>
    </source>
</evidence>
<evidence type="ECO:0000313" key="2">
    <source>
        <dbReference type="EMBL" id="GAC31054.1"/>
    </source>
</evidence>
<dbReference type="Proteomes" id="UP000006322">
    <property type="component" value="Unassembled WGS sequence"/>
</dbReference>
<protein>
    <submittedName>
        <fullName evidence="2">Uncharacterized protein</fullName>
    </submittedName>
</protein>
<dbReference type="STRING" id="1129793.GPLA_0133"/>